<evidence type="ECO:0000256" key="2">
    <source>
        <dbReference type="ARBA" id="ARBA00023043"/>
    </source>
</evidence>
<proteinExistence type="predicted"/>
<sequence precursor="true">MKSFYLIWLFGILTILLQSCSGSAGGVDVWEAVEKDNLKAIEQYVKAGGDVNCQSWDGVTPLLYALINRKRKSYEQLLKLGANPNIIADNVASMPHYNRSVMTDAASIKDTFWIKLALEHGGNPNLQIKSSNKVRNGSVFIYALSNDAFENIKLLVKYKLDLSQTDEHGKTPLVLAAHFARFDIVYFLLEAGANYKQKGTKDSESFIEFMRTRELGEYPDEETNQWLAKVFDWLKARGTRPKAQMEAANQL</sequence>
<organism evidence="5 6">
    <name type="scientific">Gimesia alba</name>
    <dbReference type="NCBI Taxonomy" id="2527973"/>
    <lineage>
        <taxon>Bacteria</taxon>
        <taxon>Pseudomonadati</taxon>
        <taxon>Planctomycetota</taxon>
        <taxon>Planctomycetia</taxon>
        <taxon>Planctomycetales</taxon>
        <taxon>Planctomycetaceae</taxon>
        <taxon>Gimesia</taxon>
    </lineage>
</organism>
<dbReference type="PANTHER" id="PTHR24198:SF165">
    <property type="entry name" value="ANKYRIN REPEAT-CONTAINING PROTEIN-RELATED"/>
    <property type="match status" value="1"/>
</dbReference>
<name>A0A517RM56_9PLAN</name>
<feature type="repeat" description="ANK" evidence="3">
    <location>
        <begin position="57"/>
        <end position="89"/>
    </location>
</feature>
<keyword evidence="4" id="KW-0732">Signal</keyword>
<feature type="repeat" description="ANK" evidence="3">
    <location>
        <begin position="168"/>
        <end position="200"/>
    </location>
</feature>
<dbReference type="PANTHER" id="PTHR24198">
    <property type="entry name" value="ANKYRIN REPEAT AND PROTEIN KINASE DOMAIN-CONTAINING PROTEIN"/>
    <property type="match status" value="1"/>
</dbReference>
<dbReference type="PROSITE" id="PS50088">
    <property type="entry name" value="ANK_REPEAT"/>
    <property type="match status" value="2"/>
</dbReference>
<dbReference type="PROSITE" id="PS50297">
    <property type="entry name" value="ANK_REP_REGION"/>
    <property type="match status" value="1"/>
</dbReference>
<dbReference type="Pfam" id="PF12796">
    <property type="entry name" value="Ank_2"/>
    <property type="match status" value="1"/>
</dbReference>
<keyword evidence="6" id="KW-1185">Reference proteome</keyword>
<dbReference type="OrthoDB" id="275927at2"/>
<evidence type="ECO:0000256" key="4">
    <source>
        <dbReference type="SAM" id="SignalP"/>
    </source>
</evidence>
<accession>A0A517RM56</accession>
<dbReference type="Proteomes" id="UP000317171">
    <property type="component" value="Chromosome"/>
</dbReference>
<dbReference type="InterPro" id="IPR002110">
    <property type="entry name" value="Ankyrin_rpt"/>
</dbReference>
<dbReference type="AlphaFoldDB" id="A0A517RM56"/>
<evidence type="ECO:0000256" key="3">
    <source>
        <dbReference type="PROSITE-ProRule" id="PRU00023"/>
    </source>
</evidence>
<keyword evidence="1" id="KW-0677">Repeat</keyword>
<reference evidence="5 6" key="1">
    <citation type="submission" date="2019-02" db="EMBL/GenBank/DDBJ databases">
        <title>Deep-cultivation of Planctomycetes and their phenomic and genomic characterization uncovers novel biology.</title>
        <authorList>
            <person name="Wiegand S."/>
            <person name="Jogler M."/>
            <person name="Boedeker C."/>
            <person name="Pinto D."/>
            <person name="Vollmers J."/>
            <person name="Rivas-Marin E."/>
            <person name="Kohn T."/>
            <person name="Peeters S.H."/>
            <person name="Heuer A."/>
            <person name="Rast P."/>
            <person name="Oberbeckmann S."/>
            <person name="Bunk B."/>
            <person name="Jeske O."/>
            <person name="Meyerdierks A."/>
            <person name="Storesund J.E."/>
            <person name="Kallscheuer N."/>
            <person name="Luecker S."/>
            <person name="Lage O.M."/>
            <person name="Pohl T."/>
            <person name="Merkel B.J."/>
            <person name="Hornburger P."/>
            <person name="Mueller R.-W."/>
            <person name="Bruemmer F."/>
            <person name="Labrenz M."/>
            <person name="Spormann A.M."/>
            <person name="Op den Camp H."/>
            <person name="Overmann J."/>
            <person name="Amann R."/>
            <person name="Jetten M.S.M."/>
            <person name="Mascher T."/>
            <person name="Medema M.H."/>
            <person name="Devos D.P."/>
            <person name="Kaster A.-K."/>
            <person name="Ovreas L."/>
            <person name="Rohde M."/>
            <person name="Galperin M.Y."/>
            <person name="Jogler C."/>
        </authorList>
    </citation>
    <scope>NUCLEOTIDE SEQUENCE [LARGE SCALE GENOMIC DNA]</scope>
    <source>
        <strain evidence="5 6">Pan241w</strain>
    </source>
</reference>
<dbReference type="InterPro" id="IPR036770">
    <property type="entry name" value="Ankyrin_rpt-contain_sf"/>
</dbReference>
<keyword evidence="2 3" id="KW-0040">ANK repeat</keyword>
<dbReference type="Gene3D" id="1.25.40.20">
    <property type="entry name" value="Ankyrin repeat-containing domain"/>
    <property type="match status" value="1"/>
</dbReference>
<dbReference type="EMBL" id="CP036269">
    <property type="protein sequence ID" value="QDT44976.1"/>
    <property type="molecule type" value="Genomic_DNA"/>
</dbReference>
<protein>
    <submittedName>
        <fullName evidence="5">Ankyrin repeats (3 copies)</fullName>
    </submittedName>
</protein>
<dbReference type="KEGG" id="gaz:Pan241w_50930"/>
<dbReference type="SMART" id="SM00248">
    <property type="entry name" value="ANK"/>
    <property type="match status" value="4"/>
</dbReference>
<dbReference type="PROSITE" id="PS51257">
    <property type="entry name" value="PROKAR_LIPOPROTEIN"/>
    <property type="match status" value="1"/>
</dbReference>
<evidence type="ECO:0000256" key="1">
    <source>
        <dbReference type="ARBA" id="ARBA00022737"/>
    </source>
</evidence>
<dbReference type="SUPFAM" id="SSF48403">
    <property type="entry name" value="Ankyrin repeat"/>
    <property type="match status" value="1"/>
</dbReference>
<feature type="signal peptide" evidence="4">
    <location>
        <begin position="1"/>
        <end position="24"/>
    </location>
</feature>
<evidence type="ECO:0000313" key="5">
    <source>
        <dbReference type="EMBL" id="QDT44976.1"/>
    </source>
</evidence>
<evidence type="ECO:0000313" key="6">
    <source>
        <dbReference type="Proteomes" id="UP000317171"/>
    </source>
</evidence>
<gene>
    <name evidence="5" type="ORF">Pan241w_50930</name>
</gene>
<feature type="chain" id="PRO_5021928287" evidence="4">
    <location>
        <begin position="25"/>
        <end position="251"/>
    </location>
</feature>